<comment type="caution">
    <text evidence="10">The sequence shown here is derived from an EMBL/GenBank/DDBJ whole genome shotgun (WGS) entry which is preliminary data.</text>
</comment>
<feature type="transmembrane region" description="Helical" evidence="8">
    <location>
        <begin position="12"/>
        <end position="38"/>
    </location>
</feature>
<evidence type="ECO:0000313" key="11">
    <source>
        <dbReference type="Proteomes" id="UP001501081"/>
    </source>
</evidence>
<organism evidence="10 11">
    <name type="scientific">Pedobacter ginsengiterrae</name>
    <dbReference type="NCBI Taxonomy" id="871696"/>
    <lineage>
        <taxon>Bacteria</taxon>
        <taxon>Pseudomonadati</taxon>
        <taxon>Bacteroidota</taxon>
        <taxon>Sphingobacteriia</taxon>
        <taxon>Sphingobacteriales</taxon>
        <taxon>Sphingobacteriaceae</taxon>
        <taxon>Pedobacter</taxon>
    </lineage>
</organism>
<proteinExistence type="inferred from homology"/>
<evidence type="ECO:0000256" key="3">
    <source>
        <dbReference type="ARBA" id="ARBA00022475"/>
    </source>
</evidence>
<dbReference type="PROSITE" id="PS50850">
    <property type="entry name" value="MFS"/>
    <property type="match status" value="1"/>
</dbReference>
<dbReference type="RefSeq" id="WP_344769233.1">
    <property type="nucleotide sequence ID" value="NZ_BAABAK010000019.1"/>
</dbReference>
<accession>A0ABP7QD00</accession>
<protein>
    <recommendedName>
        <fullName evidence="8">Uncharacterized MFS-type transporter GCM10022246_35760</fullName>
    </recommendedName>
</protein>
<feature type="transmembrane region" description="Helical" evidence="8">
    <location>
        <begin position="222"/>
        <end position="245"/>
    </location>
</feature>
<dbReference type="InterPro" id="IPR020846">
    <property type="entry name" value="MFS_dom"/>
</dbReference>
<evidence type="ECO:0000256" key="5">
    <source>
        <dbReference type="ARBA" id="ARBA00022692"/>
    </source>
</evidence>
<feature type="domain" description="Major facilitator superfamily (MFS) profile" evidence="9">
    <location>
        <begin position="183"/>
        <end position="402"/>
    </location>
</feature>
<evidence type="ECO:0000313" key="10">
    <source>
        <dbReference type="EMBL" id="GAA3980482.1"/>
    </source>
</evidence>
<dbReference type="SUPFAM" id="SSF103473">
    <property type="entry name" value="MFS general substrate transporter"/>
    <property type="match status" value="1"/>
</dbReference>
<evidence type="ECO:0000256" key="1">
    <source>
        <dbReference type="ARBA" id="ARBA00004651"/>
    </source>
</evidence>
<keyword evidence="4" id="KW-0997">Cell inner membrane</keyword>
<dbReference type="InterPro" id="IPR036259">
    <property type="entry name" value="MFS_trans_sf"/>
</dbReference>
<dbReference type="PANTHER" id="PTHR23517:SF13">
    <property type="entry name" value="MAJOR FACILITATOR SUPERFAMILY MFS_1"/>
    <property type="match status" value="1"/>
</dbReference>
<feature type="transmembrane region" description="Helical" evidence="8">
    <location>
        <begin position="307"/>
        <end position="329"/>
    </location>
</feature>
<feature type="transmembrane region" description="Helical" evidence="8">
    <location>
        <begin position="150"/>
        <end position="171"/>
    </location>
</feature>
<keyword evidence="3 8" id="KW-1003">Cell membrane</keyword>
<dbReference type="Proteomes" id="UP001501081">
    <property type="component" value="Unassembled WGS sequence"/>
</dbReference>
<dbReference type="NCBIfam" id="NF003477">
    <property type="entry name" value="PRK05122.1"/>
    <property type="match status" value="1"/>
</dbReference>
<feature type="transmembrane region" description="Helical" evidence="8">
    <location>
        <begin position="251"/>
        <end position="270"/>
    </location>
</feature>
<evidence type="ECO:0000259" key="9">
    <source>
        <dbReference type="PROSITE" id="PS50850"/>
    </source>
</evidence>
<gene>
    <name evidence="10" type="ORF">GCM10022246_35760</name>
</gene>
<dbReference type="EMBL" id="BAABAK010000019">
    <property type="protein sequence ID" value="GAA3980482.1"/>
    <property type="molecule type" value="Genomic_DNA"/>
</dbReference>
<sequence>MQFETQNISISKLNLTIVGYVAFTFLGYFTIGLTLAVLPEYLHGSLAFSTMIAGIVISLQYAATFLFRGFGGKIVDKKGPKPAVMMSMVGFVLSGMLLLVVAFLKDYRMLSLALLVVMRLVTGFSEGLVGASPINWAIFKVGSQHTAKAISYNGIGNYGALAAGAPLGVIISNTFGIQYIAIFIILIGIGGFFYAKSKINIIGKSKEAPQSFLRVLKKVTPYGLCLAAGGIGFGAISTFITIYYINQHWTGAVLCLSLFSIMFVLGRLVFSNAINQYGGMKTAIACLALEVVGLSIIAMAINPTFTLVGAGIAGLGFSLVFPALGVEAVRLIPASSQGAALGNYGLFIDLSLGITGPLLGAVSTGLGMEYLFPFSLSIVAMGLLLAFAIQYKRQKQEIQALS</sequence>
<feature type="transmembrane region" description="Helical" evidence="8">
    <location>
        <begin position="370"/>
        <end position="389"/>
    </location>
</feature>
<evidence type="ECO:0000256" key="8">
    <source>
        <dbReference type="HAMAP-Rule" id="MF_01118"/>
    </source>
</evidence>
<dbReference type="PANTHER" id="PTHR23517">
    <property type="entry name" value="RESISTANCE PROTEIN MDTM, PUTATIVE-RELATED-RELATED"/>
    <property type="match status" value="1"/>
</dbReference>
<feature type="transmembrane region" description="Helical" evidence="8">
    <location>
        <begin position="50"/>
        <end position="71"/>
    </location>
</feature>
<feature type="transmembrane region" description="Helical" evidence="8">
    <location>
        <begin position="341"/>
        <end position="364"/>
    </location>
</feature>
<dbReference type="InterPro" id="IPR050171">
    <property type="entry name" value="MFS_Transporters"/>
</dbReference>
<comment type="subcellular location">
    <subcellularLocation>
        <location evidence="1 8">Cell membrane</location>
        <topology evidence="1 8">Multi-pass membrane protein</topology>
    </subcellularLocation>
</comment>
<keyword evidence="5 8" id="KW-0812">Transmembrane</keyword>
<dbReference type="HAMAP" id="MF_01118">
    <property type="entry name" value="MFS_YhhS"/>
    <property type="match status" value="1"/>
</dbReference>
<evidence type="ECO:0000256" key="7">
    <source>
        <dbReference type="ARBA" id="ARBA00023136"/>
    </source>
</evidence>
<feature type="transmembrane region" description="Helical" evidence="8">
    <location>
        <begin position="282"/>
        <end position="301"/>
    </location>
</feature>
<keyword evidence="6 8" id="KW-1133">Transmembrane helix</keyword>
<comment type="similarity">
    <text evidence="8">Belongs to the major facilitator superfamily. YhhS family.</text>
</comment>
<keyword evidence="2 8" id="KW-0813">Transport</keyword>
<dbReference type="Gene3D" id="1.20.1250.20">
    <property type="entry name" value="MFS general substrate transporter like domains"/>
    <property type="match status" value="1"/>
</dbReference>
<evidence type="ECO:0000256" key="6">
    <source>
        <dbReference type="ARBA" id="ARBA00022989"/>
    </source>
</evidence>
<keyword evidence="11" id="KW-1185">Reference proteome</keyword>
<dbReference type="InterPro" id="IPR023008">
    <property type="entry name" value="MFS_YhhS-like"/>
</dbReference>
<dbReference type="InterPro" id="IPR011701">
    <property type="entry name" value="MFS"/>
</dbReference>
<evidence type="ECO:0000256" key="2">
    <source>
        <dbReference type="ARBA" id="ARBA00022448"/>
    </source>
</evidence>
<feature type="transmembrane region" description="Helical" evidence="8">
    <location>
        <begin position="110"/>
        <end position="138"/>
    </location>
</feature>
<name>A0ABP7QD00_9SPHI</name>
<feature type="transmembrane region" description="Helical" evidence="8">
    <location>
        <begin position="177"/>
        <end position="195"/>
    </location>
</feature>
<feature type="transmembrane region" description="Helical" evidence="8">
    <location>
        <begin position="83"/>
        <end position="104"/>
    </location>
</feature>
<dbReference type="Pfam" id="PF07690">
    <property type="entry name" value="MFS_1"/>
    <property type="match status" value="1"/>
</dbReference>
<keyword evidence="7 8" id="KW-0472">Membrane</keyword>
<evidence type="ECO:0000256" key="4">
    <source>
        <dbReference type="ARBA" id="ARBA00022519"/>
    </source>
</evidence>
<reference evidence="11" key="1">
    <citation type="journal article" date="2019" name="Int. J. Syst. Evol. Microbiol.">
        <title>The Global Catalogue of Microorganisms (GCM) 10K type strain sequencing project: providing services to taxonomists for standard genome sequencing and annotation.</title>
        <authorList>
            <consortium name="The Broad Institute Genomics Platform"/>
            <consortium name="The Broad Institute Genome Sequencing Center for Infectious Disease"/>
            <person name="Wu L."/>
            <person name="Ma J."/>
        </authorList>
    </citation>
    <scope>NUCLEOTIDE SEQUENCE [LARGE SCALE GENOMIC DNA]</scope>
    <source>
        <strain evidence="11">JCM 17338</strain>
    </source>
</reference>